<feature type="region of interest" description="Disordered" evidence="1">
    <location>
        <begin position="1"/>
        <end position="57"/>
    </location>
</feature>
<dbReference type="Proteomes" id="UP000265520">
    <property type="component" value="Unassembled WGS sequence"/>
</dbReference>
<evidence type="ECO:0000313" key="2">
    <source>
        <dbReference type="EMBL" id="MCI41913.1"/>
    </source>
</evidence>
<dbReference type="AlphaFoldDB" id="A0A392RZ71"/>
<dbReference type="EMBL" id="LXQA010297839">
    <property type="protein sequence ID" value="MCI41913.1"/>
    <property type="molecule type" value="Genomic_DNA"/>
</dbReference>
<evidence type="ECO:0000313" key="3">
    <source>
        <dbReference type="Proteomes" id="UP000265520"/>
    </source>
</evidence>
<proteinExistence type="predicted"/>
<protein>
    <submittedName>
        <fullName evidence="2">Uncharacterized protein</fullName>
    </submittedName>
</protein>
<organism evidence="2 3">
    <name type="scientific">Trifolium medium</name>
    <dbReference type="NCBI Taxonomy" id="97028"/>
    <lineage>
        <taxon>Eukaryota</taxon>
        <taxon>Viridiplantae</taxon>
        <taxon>Streptophyta</taxon>
        <taxon>Embryophyta</taxon>
        <taxon>Tracheophyta</taxon>
        <taxon>Spermatophyta</taxon>
        <taxon>Magnoliopsida</taxon>
        <taxon>eudicotyledons</taxon>
        <taxon>Gunneridae</taxon>
        <taxon>Pentapetalae</taxon>
        <taxon>rosids</taxon>
        <taxon>fabids</taxon>
        <taxon>Fabales</taxon>
        <taxon>Fabaceae</taxon>
        <taxon>Papilionoideae</taxon>
        <taxon>50 kb inversion clade</taxon>
        <taxon>NPAAA clade</taxon>
        <taxon>Hologalegina</taxon>
        <taxon>IRL clade</taxon>
        <taxon>Trifolieae</taxon>
        <taxon>Trifolium</taxon>
    </lineage>
</organism>
<accession>A0A392RZ71</accession>
<evidence type="ECO:0000256" key="1">
    <source>
        <dbReference type="SAM" id="MobiDB-lite"/>
    </source>
</evidence>
<feature type="non-terminal residue" evidence="2">
    <location>
        <position position="57"/>
    </location>
</feature>
<comment type="caution">
    <text evidence="2">The sequence shown here is derived from an EMBL/GenBank/DDBJ whole genome shotgun (WGS) entry which is preliminary data.</text>
</comment>
<sequence>MAARRAGRRTGHAGRSHQPDNHHSIISIAPGAEVSTPRTGAAPGPVFCFNSQGKSQQ</sequence>
<feature type="compositionally biased region" description="Basic residues" evidence="1">
    <location>
        <begin position="1"/>
        <end position="15"/>
    </location>
</feature>
<keyword evidence="3" id="KW-1185">Reference proteome</keyword>
<name>A0A392RZ71_9FABA</name>
<reference evidence="2 3" key="1">
    <citation type="journal article" date="2018" name="Front. Plant Sci.">
        <title>Red Clover (Trifolium pratense) and Zigzag Clover (T. medium) - A Picture of Genomic Similarities and Differences.</title>
        <authorList>
            <person name="Dluhosova J."/>
            <person name="Istvanek J."/>
            <person name="Nedelnik J."/>
            <person name="Repkova J."/>
        </authorList>
    </citation>
    <scope>NUCLEOTIDE SEQUENCE [LARGE SCALE GENOMIC DNA]</scope>
    <source>
        <strain evidence="3">cv. 10/8</strain>
        <tissue evidence="2">Leaf</tissue>
    </source>
</reference>